<evidence type="ECO:0000256" key="2">
    <source>
        <dbReference type="ARBA" id="ARBA00023052"/>
    </source>
</evidence>
<dbReference type="GO" id="GO:0030976">
    <property type="term" value="F:thiamine pyrophosphate binding"/>
    <property type="evidence" value="ECO:0007669"/>
    <property type="project" value="InterPro"/>
</dbReference>
<dbReference type="GO" id="GO:0003984">
    <property type="term" value="F:acetolactate synthase activity"/>
    <property type="evidence" value="ECO:0007669"/>
    <property type="project" value="TreeGrafter"/>
</dbReference>
<name>A0A1T4TKA6_9HYPH</name>
<dbReference type="GO" id="GO:0000287">
    <property type="term" value="F:magnesium ion binding"/>
    <property type="evidence" value="ECO:0007669"/>
    <property type="project" value="InterPro"/>
</dbReference>
<dbReference type="GO" id="GO:0050660">
    <property type="term" value="F:flavin adenine dinucleotide binding"/>
    <property type="evidence" value="ECO:0007669"/>
    <property type="project" value="TreeGrafter"/>
</dbReference>
<dbReference type="NCBIfam" id="NF005760">
    <property type="entry name" value="PRK07586.1"/>
    <property type="match status" value="1"/>
</dbReference>
<dbReference type="Pfam" id="PF02775">
    <property type="entry name" value="TPP_enzyme_C"/>
    <property type="match status" value="1"/>
</dbReference>
<dbReference type="GO" id="GO:0044281">
    <property type="term" value="P:small molecule metabolic process"/>
    <property type="evidence" value="ECO:0007669"/>
    <property type="project" value="UniProtKB-ARBA"/>
</dbReference>
<dbReference type="EMBL" id="FUWJ01000020">
    <property type="protein sequence ID" value="SKA40936.1"/>
    <property type="molecule type" value="Genomic_DNA"/>
</dbReference>
<keyword evidence="2" id="KW-0786">Thiamine pyrophosphate</keyword>
<dbReference type="InterPro" id="IPR012001">
    <property type="entry name" value="Thiamin_PyroP_enz_TPP-bd_dom"/>
</dbReference>
<feature type="domain" description="Thiamine pyrophosphate enzyme TPP-binding" evidence="3">
    <location>
        <begin position="375"/>
        <end position="512"/>
    </location>
</feature>
<dbReference type="OrthoDB" id="9773408at2"/>
<dbReference type="PROSITE" id="PS00187">
    <property type="entry name" value="TPP_ENZYMES"/>
    <property type="match status" value="1"/>
</dbReference>
<dbReference type="InterPro" id="IPR045229">
    <property type="entry name" value="TPP_enz"/>
</dbReference>
<sequence>MNGAESLVRTLVKGGVDVCFANPGTSEMHFVGALDRVEGMRCVLGLFEGVCSGAADGYYRMTDKPASTLLHLGPGLANAAANLHNAKKAGSGIVNIVGEHALYHIKYDTPLTADIEGIARPFSHWVRTSPTAKTVATDGAAAIQAARVAPGQIATLILPADTAWTEAEGVAETPETPAPQKPSSETIVAAAKALKNGQSAMLFLGGRALRAKGLELAGKIAAKTGCKVQAAGGTARIERGAGRVPVLRLHFVVETALEMLKGTKHMVLCGAKAPAAFFAYPGKPSVLTPDDCEVTTLCPVEGDPIDSLEALAAELGALNEKPKVAEAKRPDRPTGKFTLDGLGAALGATLPEGAIVVDESVTTGRGFFPFSAGAPPHDWLNNMGGSIGFATPVAVGAAVACPDRKVIAMVGDGSAMYTIQSLWTMARENLDVCVLIFSNRSYKILYSQLADVGAANPGPRAIDMLTLDRPTLDFTAMAKSMGVPGAKALDLEELTKQLTYAMSQKGPYLIDVVM</sequence>
<dbReference type="Gene3D" id="3.40.50.970">
    <property type="match status" value="2"/>
</dbReference>
<accession>A0A1T4TKA6</accession>
<organism evidence="5 6">
    <name type="scientific">Enhydrobacter aerosaccus</name>
    <dbReference type="NCBI Taxonomy" id="225324"/>
    <lineage>
        <taxon>Bacteria</taxon>
        <taxon>Pseudomonadati</taxon>
        <taxon>Pseudomonadota</taxon>
        <taxon>Alphaproteobacteria</taxon>
        <taxon>Hyphomicrobiales</taxon>
        <taxon>Enhydrobacter</taxon>
    </lineage>
</organism>
<dbReference type="CDD" id="cd07035">
    <property type="entry name" value="TPP_PYR_POX_like"/>
    <property type="match status" value="1"/>
</dbReference>
<dbReference type="PANTHER" id="PTHR18968:SF86">
    <property type="entry name" value="ACETOLACTATE SYNTHASE LARGE SUBUNIT ILVX-RELATED"/>
    <property type="match status" value="1"/>
</dbReference>
<evidence type="ECO:0000256" key="1">
    <source>
        <dbReference type="ARBA" id="ARBA00007812"/>
    </source>
</evidence>
<dbReference type="InterPro" id="IPR029061">
    <property type="entry name" value="THDP-binding"/>
</dbReference>
<dbReference type="AlphaFoldDB" id="A0A1T4TKA6"/>
<dbReference type="PANTHER" id="PTHR18968">
    <property type="entry name" value="THIAMINE PYROPHOSPHATE ENZYMES"/>
    <property type="match status" value="1"/>
</dbReference>
<proteinExistence type="inferred from homology"/>
<dbReference type="RefSeq" id="WP_085938164.1">
    <property type="nucleotide sequence ID" value="NZ_FUWJ01000020.1"/>
</dbReference>
<evidence type="ECO:0000313" key="6">
    <source>
        <dbReference type="Proteomes" id="UP000190092"/>
    </source>
</evidence>
<dbReference type="CDD" id="cd02002">
    <property type="entry name" value="TPP_BFDC"/>
    <property type="match status" value="1"/>
</dbReference>
<gene>
    <name evidence="5" type="ORF">SAMN02745126_06436</name>
</gene>
<dbReference type="InterPro" id="IPR011766">
    <property type="entry name" value="TPP_enzyme_TPP-bd"/>
</dbReference>
<dbReference type="SUPFAM" id="SSF52518">
    <property type="entry name" value="Thiamin diphosphate-binding fold (THDP-binding)"/>
    <property type="match status" value="2"/>
</dbReference>
<reference evidence="6" key="1">
    <citation type="submission" date="2017-02" db="EMBL/GenBank/DDBJ databases">
        <authorList>
            <person name="Varghese N."/>
            <person name="Submissions S."/>
        </authorList>
    </citation>
    <scope>NUCLEOTIDE SEQUENCE [LARGE SCALE GENOMIC DNA]</scope>
    <source>
        <strain evidence="6">ATCC 27094</strain>
    </source>
</reference>
<feature type="domain" description="Thiamine pyrophosphate enzyme N-terminal TPP-binding" evidence="4">
    <location>
        <begin position="1"/>
        <end position="106"/>
    </location>
</feature>
<dbReference type="InterPro" id="IPR000399">
    <property type="entry name" value="TPP-bd_CS"/>
</dbReference>
<keyword evidence="6" id="KW-1185">Reference proteome</keyword>
<dbReference type="STRING" id="225324.SAMN02745126_06436"/>
<comment type="similarity">
    <text evidence="1">Belongs to the TPP enzyme family.</text>
</comment>
<dbReference type="Pfam" id="PF02776">
    <property type="entry name" value="TPP_enzyme_N"/>
    <property type="match status" value="1"/>
</dbReference>
<protein>
    <submittedName>
        <fullName evidence="5">Acetolactate synthase-1/2/3 large subunit</fullName>
    </submittedName>
</protein>
<evidence type="ECO:0000259" key="4">
    <source>
        <dbReference type="Pfam" id="PF02776"/>
    </source>
</evidence>
<evidence type="ECO:0000313" key="5">
    <source>
        <dbReference type="EMBL" id="SKA40936.1"/>
    </source>
</evidence>
<evidence type="ECO:0000259" key="3">
    <source>
        <dbReference type="Pfam" id="PF02775"/>
    </source>
</evidence>
<dbReference type="Proteomes" id="UP000190092">
    <property type="component" value="Unassembled WGS sequence"/>
</dbReference>